<evidence type="ECO:0000313" key="3">
    <source>
        <dbReference type="Proteomes" id="UP000607645"/>
    </source>
</evidence>
<dbReference type="InterPro" id="IPR026816">
    <property type="entry name" value="Flavodoxin_dom"/>
</dbReference>
<dbReference type="EMBL" id="JACOPQ010000009">
    <property type="protein sequence ID" value="MBC5737727.1"/>
    <property type="molecule type" value="Genomic_DNA"/>
</dbReference>
<comment type="caution">
    <text evidence="2">The sequence shown here is derived from an EMBL/GenBank/DDBJ whole genome shotgun (WGS) entry which is preliminary data.</text>
</comment>
<dbReference type="RefSeq" id="WP_186919517.1">
    <property type="nucleotide sequence ID" value="NZ_JACOPQ010000009.1"/>
</dbReference>
<dbReference type="GO" id="GO:0006783">
    <property type="term" value="P:heme biosynthetic process"/>
    <property type="evidence" value="ECO:0007669"/>
    <property type="project" value="TreeGrafter"/>
</dbReference>
<reference evidence="2" key="1">
    <citation type="submission" date="2020-08" db="EMBL/GenBank/DDBJ databases">
        <title>Genome public.</title>
        <authorList>
            <person name="Liu C."/>
            <person name="Sun Q."/>
        </authorList>
    </citation>
    <scope>NUCLEOTIDE SEQUENCE</scope>
    <source>
        <strain evidence="2">NSJ-52</strain>
    </source>
</reference>
<dbReference type="GO" id="GO:0070819">
    <property type="term" value="F:menaquinone-dependent protoporphyrinogen oxidase activity"/>
    <property type="evidence" value="ECO:0007669"/>
    <property type="project" value="TreeGrafter"/>
</dbReference>
<dbReference type="SUPFAM" id="SSF52218">
    <property type="entry name" value="Flavoproteins"/>
    <property type="match status" value="1"/>
</dbReference>
<gene>
    <name evidence="2" type="ORF">H8S62_11995</name>
</gene>
<evidence type="ECO:0000259" key="1">
    <source>
        <dbReference type="Pfam" id="PF12724"/>
    </source>
</evidence>
<dbReference type="PANTHER" id="PTHR38030">
    <property type="entry name" value="PROTOPORPHYRINOGEN IX DEHYDROGENASE [MENAQUINONE]"/>
    <property type="match status" value="1"/>
</dbReference>
<evidence type="ECO:0000313" key="2">
    <source>
        <dbReference type="EMBL" id="MBC5737727.1"/>
    </source>
</evidence>
<accession>A0A8J6JLZ9</accession>
<dbReference type="InterPro" id="IPR029039">
    <property type="entry name" value="Flavoprotein-like_sf"/>
</dbReference>
<dbReference type="Pfam" id="PF12724">
    <property type="entry name" value="Flavodoxin_5"/>
    <property type="match status" value="1"/>
</dbReference>
<proteinExistence type="predicted"/>
<dbReference type="Gene3D" id="3.40.50.360">
    <property type="match status" value="1"/>
</dbReference>
<dbReference type="GO" id="GO:0009055">
    <property type="term" value="F:electron transfer activity"/>
    <property type="evidence" value="ECO:0007669"/>
    <property type="project" value="InterPro"/>
</dbReference>
<dbReference type="PANTHER" id="PTHR38030:SF2">
    <property type="entry name" value="PROTOPORPHYRINOGEN IX DEHYDROGENASE [QUINONE]"/>
    <property type="match status" value="1"/>
</dbReference>
<sequence length="181" mass="19844">MKTLVVYASKYGATERYARWLGEETGGKVLELREALRADLTGYDTVAVGGGLYAGGFAAADFLKKRAAELKQVRTALFTVGLSDPEDPANVSHIRSELERAFPAGVLSGIRQFHLRGGMDYGKLGPLHRVMMAMFKKMMEKKERDEGPTAEGRGVLESYGKCVDFTDRSALKPLAAYCRGE</sequence>
<organism evidence="2 3">
    <name type="scientific">Lawsonibacter faecis</name>
    <dbReference type="NCBI Taxonomy" id="2763052"/>
    <lineage>
        <taxon>Bacteria</taxon>
        <taxon>Bacillati</taxon>
        <taxon>Bacillota</taxon>
        <taxon>Clostridia</taxon>
        <taxon>Eubacteriales</taxon>
        <taxon>Oscillospiraceae</taxon>
        <taxon>Lawsonibacter</taxon>
    </lineage>
</organism>
<dbReference type="Proteomes" id="UP000607645">
    <property type="component" value="Unassembled WGS sequence"/>
</dbReference>
<dbReference type="PROSITE" id="PS00201">
    <property type="entry name" value="FLAVODOXIN"/>
    <property type="match status" value="1"/>
</dbReference>
<keyword evidence="3" id="KW-1185">Reference proteome</keyword>
<dbReference type="InterPro" id="IPR052200">
    <property type="entry name" value="Protoporphyrinogen_IX_DH"/>
</dbReference>
<protein>
    <submittedName>
        <fullName evidence="2">Flavodoxin</fullName>
    </submittedName>
</protein>
<name>A0A8J6JLZ9_9FIRM</name>
<dbReference type="InterPro" id="IPR001226">
    <property type="entry name" value="Flavodoxin_CS"/>
</dbReference>
<dbReference type="AlphaFoldDB" id="A0A8J6JLZ9"/>
<dbReference type="GO" id="GO:0010181">
    <property type="term" value="F:FMN binding"/>
    <property type="evidence" value="ECO:0007669"/>
    <property type="project" value="InterPro"/>
</dbReference>
<feature type="domain" description="Flavodoxin" evidence="1">
    <location>
        <begin position="4"/>
        <end position="143"/>
    </location>
</feature>